<feature type="compositionally biased region" description="Basic and acidic residues" evidence="1">
    <location>
        <begin position="16"/>
        <end position="26"/>
    </location>
</feature>
<evidence type="ECO:0000256" key="1">
    <source>
        <dbReference type="SAM" id="MobiDB-lite"/>
    </source>
</evidence>
<dbReference type="EMBL" id="BAAAZN010000009">
    <property type="protein sequence ID" value="GAA3555285.1"/>
    <property type="molecule type" value="Genomic_DNA"/>
</dbReference>
<feature type="compositionally biased region" description="Basic and acidic residues" evidence="1">
    <location>
        <begin position="160"/>
        <end position="184"/>
    </location>
</feature>
<feature type="compositionally biased region" description="Basic residues" evidence="1">
    <location>
        <begin position="222"/>
        <end position="235"/>
    </location>
</feature>
<organism evidence="2 3">
    <name type="scientific">Amycolatopsis ultiminotia</name>
    <dbReference type="NCBI Taxonomy" id="543629"/>
    <lineage>
        <taxon>Bacteria</taxon>
        <taxon>Bacillati</taxon>
        <taxon>Actinomycetota</taxon>
        <taxon>Actinomycetes</taxon>
        <taxon>Pseudonocardiales</taxon>
        <taxon>Pseudonocardiaceae</taxon>
        <taxon>Amycolatopsis</taxon>
    </lineage>
</organism>
<gene>
    <name evidence="2" type="ORF">GCM10022222_43640</name>
</gene>
<name>A0ABP6WRR2_9PSEU</name>
<feature type="compositionally biased region" description="Basic and acidic residues" evidence="1">
    <location>
        <begin position="107"/>
        <end position="118"/>
    </location>
</feature>
<comment type="caution">
    <text evidence="2">The sequence shown here is derived from an EMBL/GenBank/DDBJ whole genome shotgun (WGS) entry which is preliminary data.</text>
</comment>
<keyword evidence="3" id="KW-1185">Reference proteome</keyword>
<feature type="region of interest" description="Disordered" evidence="1">
    <location>
        <begin position="1"/>
        <end position="236"/>
    </location>
</feature>
<dbReference type="InterPro" id="IPR007995">
    <property type="entry name" value="DUF742"/>
</dbReference>
<sequence>MRISGFGEQDTGAWDALHRGDEREQFDSPSRFELSTLKTMLPRRRPHAPRPAPAEPEPEEPPAGHDDGWASAVDDSGGGHEWAEDGASGYWAEEPPAPAHRGQHAAAEGHHRYREQRAEPSAVEQQPDPYSFDEYAGSSGSPGRDDRVVPEGSAYRRHRAAEVDRPSGRSRHALAEEPEAHPAELDQFWSAAAESGAEPPRTDEQPGSAADEQSGSGTAKPAKSRVRPYARTRGRTRSDHNLALEALVSTSDDGRCYRGVRSIEHRRICDLCLDTRSVAEIAAHLHLPLGVVKVLVGDMADIGLVLLHQTELVLGDRSSREFMERVLQGLRSL</sequence>
<accession>A0ABP6WRR2</accession>
<evidence type="ECO:0000313" key="2">
    <source>
        <dbReference type="EMBL" id="GAA3555285.1"/>
    </source>
</evidence>
<evidence type="ECO:0000313" key="3">
    <source>
        <dbReference type="Proteomes" id="UP001500689"/>
    </source>
</evidence>
<dbReference type="PANTHER" id="PTHR36221:SF1">
    <property type="entry name" value="DUF742 DOMAIN-CONTAINING PROTEIN"/>
    <property type="match status" value="1"/>
</dbReference>
<proteinExistence type="predicted"/>
<dbReference type="RefSeq" id="WP_344862613.1">
    <property type="nucleotide sequence ID" value="NZ_BAAAZN010000009.1"/>
</dbReference>
<dbReference type="Pfam" id="PF05331">
    <property type="entry name" value="DUF742"/>
    <property type="match status" value="1"/>
</dbReference>
<dbReference type="PANTHER" id="PTHR36221">
    <property type="entry name" value="DUF742 DOMAIN-CONTAINING PROTEIN"/>
    <property type="match status" value="1"/>
</dbReference>
<reference evidence="3" key="1">
    <citation type="journal article" date="2019" name="Int. J. Syst. Evol. Microbiol.">
        <title>The Global Catalogue of Microorganisms (GCM) 10K type strain sequencing project: providing services to taxonomists for standard genome sequencing and annotation.</title>
        <authorList>
            <consortium name="The Broad Institute Genomics Platform"/>
            <consortium name="The Broad Institute Genome Sequencing Center for Infectious Disease"/>
            <person name="Wu L."/>
            <person name="Ma J."/>
        </authorList>
    </citation>
    <scope>NUCLEOTIDE SEQUENCE [LARGE SCALE GENOMIC DNA]</scope>
    <source>
        <strain evidence="3">JCM 16898</strain>
    </source>
</reference>
<dbReference type="Proteomes" id="UP001500689">
    <property type="component" value="Unassembled WGS sequence"/>
</dbReference>
<protein>
    <submittedName>
        <fullName evidence="2">DUF742 domain-containing protein</fullName>
    </submittedName>
</protein>